<dbReference type="EMBL" id="FOQY01000011">
    <property type="protein sequence ID" value="SFJ71733.1"/>
    <property type="molecule type" value="Genomic_DNA"/>
</dbReference>
<keyword evidence="3" id="KW-1185">Reference proteome</keyword>
<dbReference type="InterPro" id="IPR025296">
    <property type="entry name" value="DUF4158"/>
</dbReference>
<gene>
    <name evidence="2" type="ORF">SAMN05216275_111190</name>
</gene>
<evidence type="ECO:0000259" key="1">
    <source>
        <dbReference type="Pfam" id="PF13700"/>
    </source>
</evidence>
<evidence type="ECO:0000313" key="3">
    <source>
        <dbReference type="Proteomes" id="UP000199111"/>
    </source>
</evidence>
<proteinExistence type="predicted"/>
<reference evidence="3" key="1">
    <citation type="submission" date="2016-10" db="EMBL/GenBank/DDBJ databases">
        <authorList>
            <person name="Varghese N."/>
            <person name="Submissions S."/>
        </authorList>
    </citation>
    <scope>NUCLEOTIDE SEQUENCE [LARGE SCALE GENOMIC DNA]</scope>
    <source>
        <strain evidence="3">CGMCC 4.2126</strain>
    </source>
</reference>
<feature type="domain" description="DUF4158" evidence="1">
    <location>
        <begin position="22"/>
        <end position="85"/>
    </location>
</feature>
<dbReference type="AlphaFoldDB" id="A0A1I3TMK7"/>
<dbReference type="Pfam" id="PF13700">
    <property type="entry name" value="DUF4158"/>
    <property type="match status" value="1"/>
</dbReference>
<name>A0A1I3TMK7_9ACTN</name>
<evidence type="ECO:0000313" key="2">
    <source>
        <dbReference type="EMBL" id="SFJ71733.1"/>
    </source>
</evidence>
<accession>A0A1I3TMK7</accession>
<sequence length="100" mass="11290">MAGRRSVGEMPTPPGERREWELEDLIECWTLDEEEFALPANKTGATRLGFALMLKFFELEARFPRREDVPRAAVDFMAGQVKVEAALIEDEALAWAYATG</sequence>
<organism evidence="2 3">
    <name type="scientific">Streptosporangium canum</name>
    <dbReference type="NCBI Taxonomy" id="324952"/>
    <lineage>
        <taxon>Bacteria</taxon>
        <taxon>Bacillati</taxon>
        <taxon>Actinomycetota</taxon>
        <taxon>Actinomycetes</taxon>
        <taxon>Streptosporangiales</taxon>
        <taxon>Streptosporangiaceae</taxon>
        <taxon>Streptosporangium</taxon>
    </lineage>
</organism>
<dbReference type="Proteomes" id="UP000199111">
    <property type="component" value="Unassembled WGS sequence"/>
</dbReference>
<protein>
    <recommendedName>
        <fullName evidence="1">DUF4158 domain-containing protein</fullName>
    </recommendedName>
</protein>